<dbReference type="GO" id="GO:0010753">
    <property type="term" value="P:positive regulation of cGMP-mediated signaling"/>
    <property type="evidence" value="ECO:0007669"/>
    <property type="project" value="TreeGrafter"/>
</dbReference>
<dbReference type="Gene3D" id="1.20.58.900">
    <property type="match status" value="1"/>
</dbReference>
<dbReference type="AlphaFoldDB" id="A0A2G9P462"/>
<evidence type="ECO:0000313" key="2">
    <source>
        <dbReference type="Proteomes" id="UP000228934"/>
    </source>
</evidence>
<dbReference type="OrthoDB" id="10029904at2759"/>
<dbReference type="SUPFAM" id="SSF140741">
    <property type="entry name" value="RUN domain-like"/>
    <property type="match status" value="1"/>
</dbReference>
<reference evidence="2" key="1">
    <citation type="journal article" date="2017" name="Nat. Commun.">
        <title>The North American bullfrog draft genome provides insight into hormonal regulation of long noncoding RNA.</title>
        <authorList>
            <person name="Hammond S.A."/>
            <person name="Warren R.L."/>
            <person name="Vandervalk B.P."/>
            <person name="Kucuk E."/>
            <person name="Khan H."/>
            <person name="Gibb E.A."/>
            <person name="Pandoh P."/>
            <person name="Kirk H."/>
            <person name="Zhao Y."/>
            <person name="Jones M."/>
            <person name="Mungall A.J."/>
            <person name="Coope R."/>
            <person name="Pleasance S."/>
            <person name="Moore R.A."/>
            <person name="Holt R.A."/>
            <person name="Round J.M."/>
            <person name="Ohora S."/>
            <person name="Walle B.V."/>
            <person name="Veldhoen N."/>
            <person name="Helbing C.C."/>
            <person name="Birol I."/>
        </authorList>
    </citation>
    <scope>NUCLEOTIDE SEQUENCE [LARGE SCALE GENOMIC DNA]</scope>
</reference>
<dbReference type="PANTHER" id="PTHR46251:SF4">
    <property type="entry name" value="RUN DOMAIN-CONTAINING PROTEIN 3A"/>
    <property type="match status" value="1"/>
</dbReference>
<sequence>MEPSFIQSAMALGLPSKKASSRNIAVERKNLLTICRFSVKTLLEKYTAEPIDDSSEEFVNFAAILEHILSHRFKGERGMERRRGVFKVGQKGQLPWAQLFLGAPKQLPLEPTIGVISCVA</sequence>
<dbReference type="InterPro" id="IPR037213">
    <property type="entry name" value="Run_dom_sf"/>
</dbReference>
<protein>
    <recommendedName>
        <fullName evidence="3">RUN domain-containing protein</fullName>
    </recommendedName>
</protein>
<dbReference type="PANTHER" id="PTHR46251">
    <property type="entry name" value="RUN DOMAIN-CONTAINING 3 PROTEIN RUNDC3"/>
    <property type="match status" value="1"/>
</dbReference>
<accession>A0A2G9P462</accession>
<keyword evidence="2" id="KW-1185">Reference proteome</keyword>
<dbReference type="EMBL" id="KV923191">
    <property type="protein sequence ID" value="PIN98059.1"/>
    <property type="molecule type" value="Genomic_DNA"/>
</dbReference>
<evidence type="ECO:0000313" key="1">
    <source>
        <dbReference type="EMBL" id="PIN98059.1"/>
    </source>
</evidence>
<dbReference type="Proteomes" id="UP000228934">
    <property type="component" value="Unassembled WGS sequence"/>
</dbReference>
<evidence type="ECO:0008006" key="3">
    <source>
        <dbReference type="Google" id="ProtNLM"/>
    </source>
</evidence>
<organism evidence="1 2">
    <name type="scientific">Aquarana catesbeiana</name>
    <name type="common">American bullfrog</name>
    <name type="synonym">Rana catesbeiana</name>
    <dbReference type="NCBI Taxonomy" id="8400"/>
    <lineage>
        <taxon>Eukaryota</taxon>
        <taxon>Metazoa</taxon>
        <taxon>Chordata</taxon>
        <taxon>Craniata</taxon>
        <taxon>Vertebrata</taxon>
        <taxon>Euteleostomi</taxon>
        <taxon>Amphibia</taxon>
        <taxon>Batrachia</taxon>
        <taxon>Anura</taxon>
        <taxon>Neobatrachia</taxon>
        <taxon>Ranoidea</taxon>
        <taxon>Ranidae</taxon>
        <taxon>Aquarana</taxon>
    </lineage>
</organism>
<dbReference type="InterPro" id="IPR047340">
    <property type="entry name" value="RUNDC3A_B"/>
</dbReference>
<proteinExistence type="predicted"/>
<name>A0A2G9P462_AQUCT</name>
<gene>
    <name evidence="1" type="ORF">AB205_0030340</name>
</gene>